<gene>
    <name evidence="3" type="ORF">EI427_00475</name>
</gene>
<dbReference type="InterPro" id="IPR024618">
    <property type="entry name" value="DUF3857"/>
</dbReference>
<reference evidence="3 4" key="1">
    <citation type="submission" date="2018-12" db="EMBL/GenBank/DDBJ databases">
        <title>Flammeovirga pectinis sp. nov., isolated from the gut of the Korean scallop, Patinopecten yessoensis.</title>
        <authorList>
            <person name="Bae J.-W."/>
            <person name="Jeong Y.-S."/>
            <person name="Kang W."/>
        </authorList>
    </citation>
    <scope>NUCLEOTIDE SEQUENCE [LARGE SCALE GENOMIC DNA]</scope>
    <source>
        <strain evidence="3 4">L12M1</strain>
    </source>
</reference>
<keyword evidence="1" id="KW-0732">Signal</keyword>
<evidence type="ECO:0000313" key="4">
    <source>
        <dbReference type="Proteomes" id="UP000267268"/>
    </source>
</evidence>
<accession>A0A3Q9FI73</accession>
<feature type="domain" description="DUF3857" evidence="2">
    <location>
        <begin position="82"/>
        <end position="210"/>
    </location>
</feature>
<dbReference type="Gene3D" id="2.60.120.1130">
    <property type="match status" value="1"/>
</dbReference>
<sequence length="683" mass="78751">MIFQKNIFLLFFLSLSSFSYCQEETHTVSSGSKIDFGTPPSKEMLELKSFTQDTSAIAFIVGDYGEMAFDSDATASMYRLKKHIRIKVLKNGGLKYGNVILKTYDINGFRESISSFEGRVYNLENGEIVTSKFKSKEIIEEKNSDDVLLEKIFLPNVKVGSVIEYSYVLNSYFLGNPHDWNIQHDIPCLVSDFTFKMPQSLRFNVITPRYLTVYEFPSEVMNQQRSYSTIVRTSKIGRPNQKIYHEKTELSLLIRRWRAENVPSYVLEPFISSEEELKAKLKINISSSSNGMFDYANSWSSILEEKYKLAYKGVGENKLKFLKDKLELIRNQSEDKLVKAKLVFELVRSRIKWNGEYSSLRSAAPKEIYNKRSGNVIDVNLFLVDALNQVGVSAVLMYGNIRGRGKLIQSIPDVSQLIYGTAVASIDGEKVVLDATSEFTSFELIPQRALNYQGVLMSSNKHVNGQFMEVIPQGKDDLNIRMKVEINNDLSIKGEKSITYKGYARVNFREYCDEISEEEYITSLEEKVIGLSISDYSKKDIEDLHIEEYVMERENAIEKVGSKIFFNPLNLIDVAENPFIQEQRMYPVEFPYGIDRRYIFQIELPQNYDVVNIPSSIQVMLPNNGGRFKFQVSKYENKLIYMVDFELNQLVFLPEEYSNLKLFYEKAFSLQTIPIELVQKKEN</sequence>
<keyword evidence="4" id="KW-1185">Reference proteome</keyword>
<feature type="chain" id="PRO_5018739843" evidence="1">
    <location>
        <begin position="22"/>
        <end position="683"/>
    </location>
</feature>
<organism evidence="3 4">
    <name type="scientific">Flammeovirga pectinis</name>
    <dbReference type="NCBI Taxonomy" id="2494373"/>
    <lineage>
        <taxon>Bacteria</taxon>
        <taxon>Pseudomonadati</taxon>
        <taxon>Bacteroidota</taxon>
        <taxon>Cytophagia</taxon>
        <taxon>Cytophagales</taxon>
        <taxon>Flammeovirgaceae</taxon>
        <taxon>Flammeovirga</taxon>
    </lineage>
</organism>
<feature type="signal peptide" evidence="1">
    <location>
        <begin position="1"/>
        <end position="21"/>
    </location>
</feature>
<dbReference type="OrthoDB" id="98874at2"/>
<dbReference type="KEGG" id="fll:EI427_00475"/>
<name>A0A3Q9FI73_9BACT</name>
<dbReference type="EMBL" id="CP034562">
    <property type="protein sequence ID" value="AZQ60735.1"/>
    <property type="molecule type" value="Genomic_DNA"/>
</dbReference>
<evidence type="ECO:0000313" key="3">
    <source>
        <dbReference type="EMBL" id="AZQ60735.1"/>
    </source>
</evidence>
<evidence type="ECO:0000259" key="2">
    <source>
        <dbReference type="Pfam" id="PF12969"/>
    </source>
</evidence>
<dbReference type="Gene3D" id="3.10.620.30">
    <property type="match status" value="1"/>
</dbReference>
<dbReference type="Proteomes" id="UP000267268">
    <property type="component" value="Chromosome 1"/>
</dbReference>
<protein>
    <submittedName>
        <fullName evidence="3">DUF3857 domain-containing protein</fullName>
    </submittedName>
</protein>
<evidence type="ECO:0000256" key="1">
    <source>
        <dbReference type="SAM" id="SignalP"/>
    </source>
</evidence>
<dbReference type="Gene3D" id="2.60.40.3140">
    <property type="match status" value="1"/>
</dbReference>
<dbReference type="AlphaFoldDB" id="A0A3Q9FI73"/>
<dbReference type="Pfam" id="PF12969">
    <property type="entry name" value="DUF3857"/>
    <property type="match status" value="1"/>
</dbReference>
<proteinExistence type="predicted"/>